<proteinExistence type="predicted"/>
<keyword evidence="2" id="KW-1133">Transmembrane helix</keyword>
<keyword evidence="2" id="KW-0812">Transmembrane</keyword>
<dbReference type="Pfam" id="PF06898">
    <property type="entry name" value="YqfD"/>
    <property type="match status" value="1"/>
</dbReference>
<evidence type="ECO:0008006" key="5">
    <source>
        <dbReference type="Google" id="ProtNLM"/>
    </source>
</evidence>
<sequence length="224" mass="25786">MGVKGIESYFRGYIVVRIEGLNPEKLLNLASKNGIMLSDIRKVNFTTLEFKMRYSQYRGLKKIAKLSHCRVKIVKKYGFVFQMHKLKTRSFFIFGVIVFLFILFLLSSIIWSIEIDGNKKISSDKIYQSLENAGIKKGRMKYNLKLREVENALQNEIKEISVVNIKVVGTKIKVNIVERTMPPEIIKNTPSNVIAGKEGIITKILSYKGQPEVKIGDYVKKIRY</sequence>
<dbReference type="OrthoDB" id="1640349at2"/>
<evidence type="ECO:0000256" key="2">
    <source>
        <dbReference type="SAM" id="Phobius"/>
    </source>
</evidence>
<dbReference type="AlphaFoldDB" id="A0A017RTZ5"/>
<dbReference type="InterPro" id="IPR010690">
    <property type="entry name" value="YqfD"/>
</dbReference>
<dbReference type="Proteomes" id="UP000019681">
    <property type="component" value="Unassembled WGS sequence"/>
</dbReference>
<dbReference type="EMBL" id="AZQP01000028">
    <property type="protein sequence ID" value="EYE88137.1"/>
    <property type="molecule type" value="Genomic_DNA"/>
</dbReference>
<reference evidence="3 4" key="1">
    <citation type="journal article" date="2014" name="Genome Announc.">
        <title>Draft Genome Sequence of Fervidicella metallireducens Strain AeBT, an Iron-Reducing Thermoanaerobe from the Great Artesian Basin.</title>
        <authorList>
            <person name="Patel B.K."/>
        </authorList>
    </citation>
    <scope>NUCLEOTIDE SEQUENCE [LARGE SCALE GENOMIC DNA]</scope>
    <source>
        <strain evidence="3 4">AeB</strain>
    </source>
</reference>
<accession>A0A017RTZ5</accession>
<keyword evidence="4" id="KW-1185">Reference proteome</keyword>
<gene>
    <name evidence="3" type="ORF">Q428_09560</name>
</gene>
<evidence type="ECO:0000313" key="4">
    <source>
        <dbReference type="Proteomes" id="UP000019681"/>
    </source>
</evidence>
<comment type="caution">
    <text evidence="3">The sequence shown here is derived from an EMBL/GenBank/DDBJ whole genome shotgun (WGS) entry which is preliminary data.</text>
</comment>
<feature type="coiled-coil region" evidence="1">
    <location>
        <begin position="139"/>
        <end position="166"/>
    </location>
</feature>
<protein>
    <recommendedName>
        <fullName evidence="5">Sporulation protein YqfD</fullName>
    </recommendedName>
</protein>
<dbReference type="STRING" id="1403537.Q428_09560"/>
<organism evidence="3 4">
    <name type="scientific">Fervidicella metallireducens AeB</name>
    <dbReference type="NCBI Taxonomy" id="1403537"/>
    <lineage>
        <taxon>Bacteria</taxon>
        <taxon>Bacillati</taxon>
        <taxon>Bacillota</taxon>
        <taxon>Clostridia</taxon>
        <taxon>Eubacteriales</taxon>
        <taxon>Clostridiaceae</taxon>
        <taxon>Fervidicella</taxon>
    </lineage>
</organism>
<evidence type="ECO:0000313" key="3">
    <source>
        <dbReference type="EMBL" id="EYE88137.1"/>
    </source>
</evidence>
<feature type="transmembrane region" description="Helical" evidence="2">
    <location>
        <begin position="91"/>
        <end position="113"/>
    </location>
</feature>
<name>A0A017RTZ5_9CLOT</name>
<keyword evidence="1" id="KW-0175">Coiled coil</keyword>
<evidence type="ECO:0000256" key="1">
    <source>
        <dbReference type="SAM" id="Coils"/>
    </source>
</evidence>
<keyword evidence="2" id="KW-0472">Membrane</keyword>